<dbReference type="InterPro" id="IPR003256">
    <property type="entry name" value="Ribosomal_uL24"/>
</dbReference>
<evidence type="ECO:0000256" key="4">
    <source>
        <dbReference type="ARBA" id="ARBA00035206"/>
    </source>
</evidence>
<feature type="domain" description="KOW" evidence="7">
    <location>
        <begin position="3"/>
        <end position="30"/>
    </location>
</feature>
<comment type="caution">
    <text evidence="8">The sequence shown here is derived from an EMBL/GenBank/DDBJ whole genome shotgun (WGS) entry which is preliminary data.</text>
</comment>
<dbReference type="GO" id="GO:0005840">
    <property type="term" value="C:ribosome"/>
    <property type="evidence" value="ECO:0007669"/>
    <property type="project" value="UniProtKB-KW"/>
</dbReference>
<dbReference type="CDD" id="cd06089">
    <property type="entry name" value="KOW_RPL26"/>
    <property type="match status" value="1"/>
</dbReference>
<organism evidence="8 9">
    <name type="scientific">Candidatus Daviesbacteria bacterium RIFCSPHIGHO2_12_FULL_37_11</name>
    <dbReference type="NCBI Taxonomy" id="1797777"/>
    <lineage>
        <taxon>Bacteria</taxon>
        <taxon>Candidatus Daviesiibacteriota</taxon>
    </lineage>
</organism>
<sequence length="104" mass="11562">MQKIKKGDNVIVLLGKDRGKIGRVERILSSDKKIIVGGINLVKRHIGKKVTGQQGQILDIAKPLNLSNVSVICPNCKKPTRVGFKIEGNIKLRFCKKCKKEITK</sequence>
<dbReference type="NCBIfam" id="TIGR01079">
    <property type="entry name" value="rplX_bact"/>
    <property type="match status" value="1"/>
</dbReference>
<dbReference type="SUPFAM" id="SSF50104">
    <property type="entry name" value="Translation proteins SH3-like domain"/>
    <property type="match status" value="1"/>
</dbReference>
<gene>
    <name evidence="5" type="primary">rplX</name>
    <name evidence="8" type="ORF">A3F00_01525</name>
</gene>
<dbReference type="PROSITE" id="PS01108">
    <property type="entry name" value="RIBOSOMAL_L24"/>
    <property type="match status" value="1"/>
</dbReference>
<keyword evidence="2 5" id="KW-0689">Ribosomal protein</keyword>
<evidence type="ECO:0000313" key="8">
    <source>
        <dbReference type="EMBL" id="OGE38555.1"/>
    </source>
</evidence>
<comment type="similarity">
    <text evidence="1 5 6">Belongs to the universal ribosomal protein uL24 family.</text>
</comment>
<dbReference type="InterPro" id="IPR014722">
    <property type="entry name" value="Rib_uL2_dom2"/>
</dbReference>
<dbReference type="Pfam" id="PF17136">
    <property type="entry name" value="ribosomal_L24"/>
    <property type="match status" value="1"/>
</dbReference>
<evidence type="ECO:0000256" key="3">
    <source>
        <dbReference type="ARBA" id="ARBA00023274"/>
    </source>
</evidence>
<reference evidence="8 9" key="1">
    <citation type="journal article" date="2016" name="Nat. Commun.">
        <title>Thousands of microbial genomes shed light on interconnected biogeochemical processes in an aquifer system.</title>
        <authorList>
            <person name="Anantharaman K."/>
            <person name="Brown C.T."/>
            <person name="Hug L.A."/>
            <person name="Sharon I."/>
            <person name="Castelle C.J."/>
            <person name="Probst A.J."/>
            <person name="Thomas B.C."/>
            <person name="Singh A."/>
            <person name="Wilkins M.J."/>
            <person name="Karaoz U."/>
            <person name="Brodie E.L."/>
            <person name="Williams K.H."/>
            <person name="Hubbard S.S."/>
            <person name="Banfield J.F."/>
        </authorList>
    </citation>
    <scope>NUCLEOTIDE SEQUENCE [LARGE SCALE GENOMIC DNA]</scope>
</reference>
<dbReference type="InterPro" id="IPR005825">
    <property type="entry name" value="Ribosomal_uL24_CS"/>
</dbReference>
<keyword evidence="5" id="KW-0694">RNA-binding</keyword>
<dbReference type="InterPro" id="IPR057264">
    <property type="entry name" value="Ribosomal_uL24_C"/>
</dbReference>
<dbReference type="InterPro" id="IPR005824">
    <property type="entry name" value="KOW"/>
</dbReference>
<dbReference type="GO" id="GO:0006412">
    <property type="term" value="P:translation"/>
    <property type="evidence" value="ECO:0007669"/>
    <property type="project" value="UniProtKB-UniRule"/>
</dbReference>
<comment type="function">
    <text evidence="5">One of the proteins that surrounds the polypeptide exit tunnel on the outside of the subunit.</text>
</comment>
<dbReference type="SMART" id="SM00739">
    <property type="entry name" value="KOW"/>
    <property type="match status" value="1"/>
</dbReference>
<dbReference type="AlphaFoldDB" id="A0A1F5KCQ4"/>
<dbReference type="InterPro" id="IPR041988">
    <property type="entry name" value="Ribosomal_uL24_KOW"/>
</dbReference>
<evidence type="ECO:0000259" key="7">
    <source>
        <dbReference type="SMART" id="SM00739"/>
    </source>
</evidence>
<keyword evidence="3 5" id="KW-0687">Ribonucleoprotein</keyword>
<accession>A0A1F5KCQ4</accession>
<dbReference type="Gene3D" id="2.30.30.30">
    <property type="match status" value="1"/>
</dbReference>
<dbReference type="GO" id="GO:0003735">
    <property type="term" value="F:structural constituent of ribosome"/>
    <property type="evidence" value="ECO:0007669"/>
    <property type="project" value="InterPro"/>
</dbReference>
<proteinExistence type="inferred from homology"/>
<evidence type="ECO:0000313" key="9">
    <source>
        <dbReference type="Proteomes" id="UP000176527"/>
    </source>
</evidence>
<evidence type="ECO:0000256" key="1">
    <source>
        <dbReference type="ARBA" id="ARBA00010618"/>
    </source>
</evidence>
<dbReference type="GO" id="GO:1990904">
    <property type="term" value="C:ribonucleoprotein complex"/>
    <property type="evidence" value="ECO:0007669"/>
    <property type="project" value="UniProtKB-KW"/>
</dbReference>
<evidence type="ECO:0000256" key="2">
    <source>
        <dbReference type="ARBA" id="ARBA00022980"/>
    </source>
</evidence>
<dbReference type="HAMAP" id="MF_01326_B">
    <property type="entry name" value="Ribosomal_uL24_B"/>
    <property type="match status" value="1"/>
</dbReference>
<comment type="function">
    <text evidence="5">One of two assembly initiator proteins, it binds directly to the 5'-end of the 23S rRNA, where it nucleates assembly of the 50S subunit.</text>
</comment>
<dbReference type="EMBL" id="MFDE01000018">
    <property type="protein sequence ID" value="OGE38555.1"/>
    <property type="molecule type" value="Genomic_DNA"/>
</dbReference>
<evidence type="ECO:0000256" key="6">
    <source>
        <dbReference type="RuleBase" id="RU003477"/>
    </source>
</evidence>
<dbReference type="Proteomes" id="UP000176527">
    <property type="component" value="Unassembled WGS sequence"/>
</dbReference>
<evidence type="ECO:0000256" key="5">
    <source>
        <dbReference type="HAMAP-Rule" id="MF_01326"/>
    </source>
</evidence>
<dbReference type="PANTHER" id="PTHR12903">
    <property type="entry name" value="MITOCHONDRIAL RIBOSOMAL PROTEIN L24"/>
    <property type="match status" value="1"/>
</dbReference>
<protein>
    <recommendedName>
        <fullName evidence="4 5">Large ribosomal subunit protein uL24</fullName>
    </recommendedName>
</protein>
<dbReference type="InterPro" id="IPR008991">
    <property type="entry name" value="Translation_prot_SH3-like_sf"/>
</dbReference>
<comment type="subunit">
    <text evidence="5">Part of the 50S ribosomal subunit.</text>
</comment>
<name>A0A1F5KCQ4_9BACT</name>
<keyword evidence="5" id="KW-0699">rRNA-binding</keyword>
<dbReference type="GO" id="GO:0019843">
    <property type="term" value="F:rRNA binding"/>
    <property type="evidence" value="ECO:0007669"/>
    <property type="project" value="UniProtKB-UniRule"/>
</dbReference>
<dbReference type="Pfam" id="PF00467">
    <property type="entry name" value="KOW"/>
    <property type="match status" value="1"/>
</dbReference>